<feature type="domain" description="Multidrug resistance protein MdtA-like alpha-helical hairpin" evidence="7">
    <location>
        <begin position="128"/>
        <end position="220"/>
    </location>
</feature>
<protein>
    <submittedName>
        <fullName evidence="9">Membrane fusion protein, multidrug efflux system</fullName>
    </submittedName>
</protein>
<sequence length="353" mass="39616">MSQENQQKKKYSKWSRIFFNSLSILLIVVLIGWGLITYFHLNDRAYTDDAQVEEYINPINTRIVGYIKEIKFDEHQHVHKGDTLVVIDDREYKIQLQQSLASLQDAQAGKTVVAADVNVAENSTSISDANLAEAKARLDNQATNLKRYENLLKSDVISQYQYDEVKTDYDALQAKYNALLGQRQSTTLNTKTASQKLNVSDASILRARSMVEMAQLNVSYCYITAPYNGIMGRRKIAEGQLLQPGQTIATIVQDGEKWITANYTEKQIDQVHVGDLLDIKADALKGIVFEGRVDAISGATGSRYSAVPVDNATGNFIKVQQRIPVKIVFTENNKKENLDKITAGMNVQITKKK</sequence>
<accession>A0A1C4DIX8</accession>
<dbReference type="PANTHER" id="PTHR30386:SF26">
    <property type="entry name" value="TRANSPORT PROTEIN COMB"/>
    <property type="match status" value="1"/>
</dbReference>
<dbReference type="Pfam" id="PF25917">
    <property type="entry name" value="BSH_RND"/>
    <property type="match status" value="1"/>
</dbReference>
<feature type="transmembrane region" description="Helical" evidence="6">
    <location>
        <begin position="21"/>
        <end position="41"/>
    </location>
</feature>
<dbReference type="EMBL" id="FMAR01000005">
    <property type="protein sequence ID" value="SCC31245.1"/>
    <property type="molecule type" value="Genomic_DNA"/>
</dbReference>
<evidence type="ECO:0000259" key="8">
    <source>
        <dbReference type="Pfam" id="PF25917"/>
    </source>
</evidence>
<dbReference type="Proteomes" id="UP000242818">
    <property type="component" value="Unassembled WGS sequence"/>
</dbReference>
<dbReference type="Gene3D" id="1.10.287.470">
    <property type="entry name" value="Helix hairpin bin"/>
    <property type="match status" value="2"/>
</dbReference>
<keyword evidence="2 6" id="KW-0812">Transmembrane</keyword>
<dbReference type="RefSeq" id="WP_089711694.1">
    <property type="nucleotide sequence ID" value="NZ_FMAR01000005.1"/>
</dbReference>
<dbReference type="GO" id="GO:0016020">
    <property type="term" value="C:membrane"/>
    <property type="evidence" value="ECO:0007669"/>
    <property type="project" value="UniProtKB-SubCell"/>
</dbReference>
<name>A0A1C4DIX8_9BACT</name>
<evidence type="ECO:0000256" key="3">
    <source>
        <dbReference type="ARBA" id="ARBA00022989"/>
    </source>
</evidence>
<proteinExistence type="predicted"/>
<organism evidence="9 10">
    <name type="scientific">Chitinophaga costaii</name>
    <dbReference type="NCBI Taxonomy" id="1335309"/>
    <lineage>
        <taxon>Bacteria</taxon>
        <taxon>Pseudomonadati</taxon>
        <taxon>Bacteroidota</taxon>
        <taxon>Chitinophagia</taxon>
        <taxon>Chitinophagales</taxon>
        <taxon>Chitinophagaceae</taxon>
        <taxon>Chitinophaga</taxon>
    </lineage>
</organism>
<keyword evidence="4 6" id="KW-0472">Membrane</keyword>
<comment type="subcellular location">
    <subcellularLocation>
        <location evidence="1">Membrane</location>
        <topology evidence="1">Single-pass membrane protein</topology>
    </subcellularLocation>
</comment>
<evidence type="ECO:0000256" key="5">
    <source>
        <dbReference type="SAM" id="Coils"/>
    </source>
</evidence>
<evidence type="ECO:0000313" key="9">
    <source>
        <dbReference type="EMBL" id="SCC31245.1"/>
    </source>
</evidence>
<feature type="coiled-coil region" evidence="5">
    <location>
        <begin position="131"/>
        <end position="182"/>
    </location>
</feature>
<dbReference type="Pfam" id="PF25876">
    <property type="entry name" value="HH_MFP_RND"/>
    <property type="match status" value="1"/>
</dbReference>
<evidence type="ECO:0000256" key="6">
    <source>
        <dbReference type="SAM" id="Phobius"/>
    </source>
</evidence>
<dbReference type="PANTHER" id="PTHR30386">
    <property type="entry name" value="MEMBRANE FUSION SUBUNIT OF EMRAB-TOLC MULTIDRUG EFFLUX PUMP"/>
    <property type="match status" value="1"/>
</dbReference>
<evidence type="ECO:0000256" key="2">
    <source>
        <dbReference type="ARBA" id="ARBA00022692"/>
    </source>
</evidence>
<dbReference type="STRING" id="1335309.GA0116948_105297"/>
<evidence type="ECO:0000256" key="4">
    <source>
        <dbReference type="ARBA" id="ARBA00023136"/>
    </source>
</evidence>
<dbReference type="OrthoDB" id="9811754at2"/>
<dbReference type="InterPro" id="IPR058625">
    <property type="entry name" value="MdtA-like_BSH"/>
</dbReference>
<reference evidence="9 10" key="1">
    <citation type="submission" date="2016-08" db="EMBL/GenBank/DDBJ databases">
        <authorList>
            <person name="Seilhamer J.J."/>
        </authorList>
    </citation>
    <scope>NUCLEOTIDE SEQUENCE [LARGE SCALE GENOMIC DNA]</scope>
    <source>
        <strain evidence="9 10">A37T2</strain>
    </source>
</reference>
<dbReference type="InterPro" id="IPR050739">
    <property type="entry name" value="MFP"/>
</dbReference>
<feature type="domain" description="Multidrug resistance protein MdtA-like barrel-sandwich hybrid" evidence="8">
    <location>
        <begin position="59"/>
        <end position="252"/>
    </location>
</feature>
<dbReference type="Gene3D" id="2.40.50.100">
    <property type="match status" value="1"/>
</dbReference>
<dbReference type="SUPFAM" id="SSF111369">
    <property type="entry name" value="HlyD-like secretion proteins"/>
    <property type="match status" value="3"/>
</dbReference>
<keyword evidence="5" id="KW-0175">Coiled coil</keyword>
<dbReference type="Gene3D" id="2.40.30.170">
    <property type="match status" value="1"/>
</dbReference>
<dbReference type="AlphaFoldDB" id="A0A1C4DIX8"/>
<evidence type="ECO:0000256" key="1">
    <source>
        <dbReference type="ARBA" id="ARBA00004167"/>
    </source>
</evidence>
<keyword evidence="3 6" id="KW-1133">Transmembrane helix</keyword>
<evidence type="ECO:0000259" key="7">
    <source>
        <dbReference type="Pfam" id="PF25876"/>
    </source>
</evidence>
<evidence type="ECO:0000313" key="10">
    <source>
        <dbReference type="Proteomes" id="UP000242818"/>
    </source>
</evidence>
<gene>
    <name evidence="9" type="ORF">GA0116948_105297</name>
</gene>
<keyword evidence="10" id="KW-1185">Reference proteome</keyword>
<dbReference type="InterPro" id="IPR058624">
    <property type="entry name" value="MdtA-like_HH"/>
</dbReference>